<feature type="transmembrane region" description="Helical" evidence="1">
    <location>
        <begin position="57"/>
        <end position="79"/>
    </location>
</feature>
<feature type="transmembrane region" description="Helical" evidence="1">
    <location>
        <begin position="141"/>
        <end position="166"/>
    </location>
</feature>
<keyword evidence="3" id="KW-1185">Reference proteome</keyword>
<organism evidence="2 3">
    <name type="scientific">Bradyrhizobium barranii</name>
    <dbReference type="NCBI Taxonomy" id="2992140"/>
    <lineage>
        <taxon>Bacteria</taxon>
        <taxon>Pseudomonadati</taxon>
        <taxon>Pseudomonadota</taxon>
        <taxon>Alphaproteobacteria</taxon>
        <taxon>Hyphomicrobiales</taxon>
        <taxon>Nitrobacteraceae</taxon>
        <taxon>Bradyrhizobium</taxon>
    </lineage>
</organism>
<gene>
    <name evidence="2" type="ORF">BjapCC829_39845</name>
</gene>
<evidence type="ECO:0008006" key="4">
    <source>
        <dbReference type="Google" id="ProtNLM"/>
    </source>
</evidence>
<evidence type="ECO:0000256" key="1">
    <source>
        <dbReference type="SAM" id="Phobius"/>
    </source>
</evidence>
<sequence length="221" mass="24150">MNSDQARLTHAHLRTPRAAAVAGILFSVLLFAVFWLMRLSIPGDPFEPGAWLEGSLTYVTLAMNLVPFAGVAFLWFIGVLRDRLGAREDQFFATVFLGSGLLLLAMLFAAAAAFGAIITAFHAAPGALENSPTFHFGRGLAYGMINIYLIKTATVFMFTTSTIALYTHLTPRWLALGGYVVAIILLIGSYYLDWSLLVFPLWVLLISLSILWEKEAAPSSS</sequence>
<feature type="transmembrane region" description="Helical" evidence="1">
    <location>
        <begin position="91"/>
        <end position="121"/>
    </location>
</feature>
<keyword evidence="1" id="KW-0472">Membrane</keyword>
<protein>
    <recommendedName>
        <fullName evidence="4">DUF4386 family protein</fullName>
    </recommendedName>
</protein>
<reference evidence="2" key="1">
    <citation type="submission" date="2021-11" db="EMBL/GenBank/DDBJ databases">
        <title>Australian commercial rhizobial inoculants.</title>
        <authorList>
            <person name="Kohlmeier M.G."/>
            <person name="O'Hara G.W."/>
            <person name="Colombi E."/>
            <person name="Ramsay J.P."/>
            <person name="Terpolilli J."/>
        </authorList>
    </citation>
    <scope>NUCLEOTIDE SEQUENCE</scope>
    <source>
        <strain evidence="2">CC829</strain>
    </source>
</reference>
<evidence type="ECO:0000313" key="2">
    <source>
        <dbReference type="EMBL" id="UFW85978.1"/>
    </source>
</evidence>
<keyword evidence="1" id="KW-0812">Transmembrane</keyword>
<dbReference type="EMBL" id="CP088100">
    <property type="protein sequence ID" value="UFW85978.1"/>
    <property type="molecule type" value="Genomic_DNA"/>
</dbReference>
<proteinExistence type="predicted"/>
<keyword evidence="1" id="KW-1133">Transmembrane helix</keyword>
<dbReference type="Proteomes" id="UP001430990">
    <property type="component" value="Chromosome"/>
</dbReference>
<name>A0ABY3QK07_9BRAD</name>
<evidence type="ECO:0000313" key="3">
    <source>
        <dbReference type="Proteomes" id="UP001430990"/>
    </source>
</evidence>
<feature type="transmembrane region" description="Helical" evidence="1">
    <location>
        <begin position="173"/>
        <end position="191"/>
    </location>
</feature>
<feature type="transmembrane region" description="Helical" evidence="1">
    <location>
        <begin position="197"/>
        <end position="213"/>
    </location>
</feature>
<accession>A0ABY3QK07</accession>
<dbReference type="RefSeq" id="WP_063986681.1">
    <property type="nucleotide sequence ID" value="NZ_CP088100.1"/>
</dbReference>
<feature type="transmembrane region" description="Helical" evidence="1">
    <location>
        <begin position="18"/>
        <end position="37"/>
    </location>
</feature>